<dbReference type="Pfam" id="PF00512">
    <property type="entry name" value="HisKA"/>
    <property type="match status" value="1"/>
</dbReference>
<evidence type="ECO:0000256" key="11">
    <source>
        <dbReference type="ARBA" id="ARBA00023012"/>
    </source>
</evidence>
<dbReference type="GO" id="GO:0000155">
    <property type="term" value="F:phosphorelay sensor kinase activity"/>
    <property type="evidence" value="ECO:0007669"/>
    <property type="project" value="InterPro"/>
</dbReference>
<name>A0A1H6F3M3_9GAMM</name>
<keyword evidence="19" id="KW-1185">Reference proteome</keyword>
<dbReference type="SMART" id="SM00448">
    <property type="entry name" value="REC"/>
    <property type="match status" value="1"/>
</dbReference>
<dbReference type="FunFam" id="1.10.287.130:FF:000004">
    <property type="entry name" value="Ethylene receptor 1"/>
    <property type="match status" value="1"/>
</dbReference>
<evidence type="ECO:0000256" key="6">
    <source>
        <dbReference type="ARBA" id="ARBA00022692"/>
    </source>
</evidence>
<evidence type="ECO:0000256" key="1">
    <source>
        <dbReference type="ARBA" id="ARBA00000085"/>
    </source>
</evidence>
<dbReference type="Gene3D" id="6.10.340.10">
    <property type="match status" value="1"/>
</dbReference>
<sequence>MRTSVKRRLTVSYLGAAFFAIISTCLALYTFLLLKQTLLTITEFHLPSMTLAQQLASHSEHLIATAPTLMVTVQETKRKAVMMQLQEEAQALKQLIGKIEYYDYDDNAIVALKATFKQLETTLHELDKHTQQRIHIVTQKKYSQDNLLKTYQQFQNFIKPAISTARQPLDALKAYHFNANTMINGNHPIQIDSNSQALPKQTEIFLALTEIHQLGHELTMLLRSLETVQQLEALPLLALKVQRLIADMELQKVHLNSVMLKQYSNLNSQFRTYASILPKLQHQEIESIADAHRLLEQCRILDDELQTLVASLITHTTENIHQATAQAVHTQRQVSWLLITFTGAGLIFSILLGWLYVGRHVISPISVLAEVTRDIQSGAVERRAPENDGDDELSELAHAFNSMMDSRQIMDLELEHHQNHLQELVAQRTLELEHAKQRAEEANHAKSLFLANMSHELRTPLNAVLGFAQLLQRDPECSGNQQKHLETINHAGEYLLSMINDVLDLSKIEAGKTELKEETFDLHYLLQELGKMFQLRTQSKDINFQLELNNVPSFYVKTDQGKLRQVLINLLGNALKFTAQGRITLRATCVSPTPASSKAVAILQIEIEDSGIGIAAEALDKVFDPFVQSNSSAYGSDTKGTGLGLAISRSFIELMGGHIYAKSLIGQGTCFYFSIPLKAGEMPERTAKPTQEVFALETRQTRWRILVVDDNTDNRVLLTGLLNQVGFKVNEASNGAEALSLFRNWQPHFIWLDMRMPVMDGYETARRIRTLANGQTVKIVAVTANALQDQIPKVLAAGCDDIVKKPYTADEIFSVLKKYLGVRYQYQSSPAPSTQEPLSAEALAHLSPQLLQTLIDAALDLDEEQANIIIKQAQARTPALAEAIQSLVNEYQYELLLEQCEQALAIQSVDN</sequence>
<dbReference type="SUPFAM" id="SSF158472">
    <property type="entry name" value="HAMP domain-like"/>
    <property type="match status" value="1"/>
</dbReference>
<dbReference type="Pfam" id="PF02518">
    <property type="entry name" value="HATPase_c"/>
    <property type="match status" value="1"/>
</dbReference>
<keyword evidence="8" id="KW-0418">Kinase</keyword>
<dbReference type="InterPro" id="IPR004358">
    <property type="entry name" value="Sig_transdc_His_kin-like_C"/>
</dbReference>
<dbReference type="InterPro" id="IPR038188">
    <property type="entry name" value="TorS_sensor_sf"/>
</dbReference>
<dbReference type="PANTHER" id="PTHR43719:SF28">
    <property type="entry name" value="PEROXIDE STRESS-ACTIVATED HISTIDINE KINASE MAK1-RELATED"/>
    <property type="match status" value="1"/>
</dbReference>
<dbReference type="CDD" id="cd16922">
    <property type="entry name" value="HATPase_EvgS-ArcB-TorS-like"/>
    <property type="match status" value="1"/>
</dbReference>
<dbReference type="Gene3D" id="3.40.50.2300">
    <property type="match status" value="1"/>
</dbReference>
<dbReference type="InterPro" id="IPR005467">
    <property type="entry name" value="His_kinase_dom"/>
</dbReference>
<dbReference type="InterPro" id="IPR001789">
    <property type="entry name" value="Sig_transdc_resp-reg_receiver"/>
</dbReference>
<keyword evidence="7" id="KW-0547">Nucleotide-binding</keyword>
<accession>A0A1H6F3M3</accession>
<feature type="transmembrane region" description="Helical" evidence="14">
    <location>
        <begin position="12"/>
        <end position="34"/>
    </location>
</feature>
<keyword evidence="6 14" id="KW-0812">Transmembrane</keyword>
<dbReference type="PROSITE" id="PS50110">
    <property type="entry name" value="RESPONSE_REGULATORY"/>
    <property type="match status" value="1"/>
</dbReference>
<dbReference type="GO" id="GO:0016020">
    <property type="term" value="C:membrane"/>
    <property type="evidence" value="ECO:0007669"/>
    <property type="project" value="UniProtKB-SubCell"/>
</dbReference>
<evidence type="ECO:0000256" key="13">
    <source>
        <dbReference type="PROSITE-ProRule" id="PRU00169"/>
    </source>
</evidence>
<evidence type="ECO:0000256" key="8">
    <source>
        <dbReference type="ARBA" id="ARBA00022777"/>
    </source>
</evidence>
<dbReference type="InterPro" id="IPR050956">
    <property type="entry name" value="2C_system_His_kinase"/>
</dbReference>
<evidence type="ECO:0000259" key="16">
    <source>
        <dbReference type="PROSITE" id="PS50110"/>
    </source>
</evidence>
<dbReference type="Pfam" id="PF21689">
    <property type="entry name" value="TorS_sensor_domain"/>
    <property type="match status" value="1"/>
</dbReference>
<dbReference type="FunFam" id="3.30.565.10:FF:000010">
    <property type="entry name" value="Sensor histidine kinase RcsC"/>
    <property type="match status" value="1"/>
</dbReference>
<keyword evidence="4 13" id="KW-0597">Phosphoprotein</keyword>
<dbReference type="InterPro" id="IPR036890">
    <property type="entry name" value="HATPase_C_sf"/>
</dbReference>
<dbReference type="CDD" id="cd17546">
    <property type="entry name" value="REC_hyHK_CKI1_RcsC-like"/>
    <property type="match status" value="1"/>
</dbReference>
<dbReference type="PANTHER" id="PTHR43719">
    <property type="entry name" value="TWO-COMPONENT HISTIDINE KINASE"/>
    <property type="match status" value="1"/>
</dbReference>
<evidence type="ECO:0000313" key="19">
    <source>
        <dbReference type="Proteomes" id="UP000236724"/>
    </source>
</evidence>
<dbReference type="CDD" id="cd06225">
    <property type="entry name" value="HAMP"/>
    <property type="match status" value="1"/>
</dbReference>
<evidence type="ECO:0000313" key="18">
    <source>
        <dbReference type="EMBL" id="SEH04682.1"/>
    </source>
</evidence>
<dbReference type="SUPFAM" id="SSF55874">
    <property type="entry name" value="ATPase domain of HSP90 chaperone/DNA topoisomerase II/histidine kinase"/>
    <property type="match status" value="1"/>
</dbReference>
<dbReference type="RefSeq" id="WP_103918724.1">
    <property type="nucleotide sequence ID" value="NZ_FMSV02000083.1"/>
</dbReference>
<dbReference type="SUPFAM" id="SSF52172">
    <property type="entry name" value="CheY-like"/>
    <property type="match status" value="1"/>
</dbReference>
<dbReference type="InterPro" id="IPR011006">
    <property type="entry name" value="CheY-like_superfamily"/>
</dbReference>
<evidence type="ECO:0000256" key="2">
    <source>
        <dbReference type="ARBA" id="ARBA00004370"/>
    </source>
</evidence>
<dbReference type="PRINTS" id="PR00344">
    <property type="entry name" value="BCTRLSENSOR"/>
</dbReference>
<organism evidence="18 19">
    <name type="scientific">Candidatus Venteria ishoeyi</name>
    <dbReference type="NCBI Taxonomy" id="1899563"/>
    <lineage>
        <taxon>Bacteria</taxon>
        <taxon>Pseudomonadati</taxon>
        <taxon>Pseudomonadota</taxon>
        <taxon>Gammaproteobacteria</taxon>
        <taxon>Thiotrichales</taxon>
        <taxon>Thiotrichaceae</taxon>
        <taxon>Venteria</taxon>
    </lineage>
</organism>
<dbReference type="InterPro" id="IPR003661">
    <property type="entry name" value="HisK_dim/P_dom"/>
</dbReference>
<dbReference type="CDD" id="cd00082">
    <property type="entry name" value="HisKA"/>
    <property type="match status" value="1"/>
</dbReference>
<feature type="domain" description="Response regulatory" evidence="16">
    <location>
        <begin position="704"/>
        <end position="820"/>
    </location>
</feature>
<dbReference type="InterPro" id="IPR003660">
    <property type="entry name" value="HAMP_dom"/>
</dbReference>
<dbReference type="Gene3D" id="1.10.287.130">
    <property type="match status" value="1"/>
</dbReference>
<protein>
    <recommendedName>
        <fullName evidence="3">histidine kinase</fullName>
        <ecNumber evidence="3">2.7.13.3</ecNumber>
    </recommendedName>
</protein>
<dbReference type="AlphaFoldDB" id="A0A1H6F3M3"/>
<comment type="subcellular location">
    <subcellularLocation>
        <location evidence="2">Membrane</location>
    </subcellularLocation>
</comment>
<dbReference type="EC" id="2.7.13.3" evidence="3"/>
<dbReference type="OrthoDB" id="6724607at2"/>
<dbReference type="SUPFAM" id="SSF47384">
    <property type="entry name" value="Homodimeric domain of signal transducing histidine kinase"/>
    <property type="match status" value="1"/>
</dbReference>
<evidence type="ECO:0000256" key="7">
    <source>
        <dbReference type="ARBA" id="ARBA00022741"/>
    </source>
</evidence>
<dbReference type="PROSITE" id="PS50885">
    <property type="entry name" value="HAMP"/>
    <property type="match status" value="1"/>
</dbReference>
<keyword evidence="11" id="KW-0902">Two-component regulatory system</keyword>
<dbReference type="InterPro" id="IPR036097">
    <property type="entry name" value="HisK_dim/P_sf"/>
</dbReference>
<dbReference type="InterPro" id="IPR003594">
    <property type="entry name" value="HATPase_dom"/>
</dbReference>
<dbReference type="Gene3D" id="3.30.565.10">
    <property type="entry name" value="Histidine kinase-like ATPase, C-terminal domain"/>
    <property type="match status" value="1"/>
</dbReference>
<dbReference type="Proteomes" id="UP000236724">
    <property type="component" value="Unassembled WGS sequence"/>
</dbReference>
<comment type="catalytic activity">
    <reaction evidence="1">
        <text>ATP + protein L-histidine = ADP + protein N-phospho-L-histidine.</text>
        <dbReference type="EC" id="2.7.13.3"/>
    </reaction>
</comment>
<keyword evidence="5 18" id="KW-0808">Transferase</keyword>
<dbReference type="PROSITE" id="PS50109">
    <property type="entry name" value="HIS_KIN"/>
    <property type="match status" value="1"/>
</dbReference>
<dbReference type="GO" id="GO:0005524">
    <property type="term" value="F:ATP binding"/>
    <property type="evidence" value="ECO:0007669"/>
    <property type="project" value="UniProtKB-KW"/>
</dbReference>
<evidence type="ECO:0000256" key="12">
    <source>
        <dbReference type="ARBA" id="ARBA00023136"/>
    </source>
</evidence>
<dbReference type="SMART" id="SM00387">
    <property type="entry name" value="HATPase_c"/>
    <property type="match status" value="1"/>
</dbReference>
<dbReference type="SMART" id="SM00388">
    <property type="entry name" value="HisKA"/>
    <property type="match status" value="1"/>
</dbReference>
<evidence type="ECO:0000256" key="14">
    <source>
        <dbReference type="SAM" id="Phobius"/>
    </source>
</evidence>
<dbReference type="Gene3D" id="1.20.58.920">
    <property type="match status" value="1"/>
</dbReference>
<evidence type="ECO:0000259" key="15">
    <source>
        <dbReference type="PROSITE" id="PS50109"/>
    </source>
</evidence>
<evidence type="ECO:0000256" key="10">
    <source>
        <dbReference type="ARBA" id="ARBA00022989"/>
    </source>
</evidence>
<evidence type="ECO:0000256" key="9">
    <source>
        <dbReference type="ARBA" id="ARBA00022840"/>
    </source>
</evidence>
<dbReference type="Pfam" id="PF00072">
    <property type="entry name" value="Response_reg"/>
    <property type="match status" value="1"/>
</dbReference>
<feature type="domain" description="HAMP" evidence="17">
    <location>
        <begin position="359"/>
        <end position="412"/>
    </location>
</feature>
<keyword evidence="12 14" id="KW-0472">Membrane</keyword>
<evidence type="ECO:0000256" key="4">
    <source>
        <dbReference type="ARBA" id="ARBA00022553"/>
    </source>
</evidence>
<feature type="transmembrane region" description="Helical" evidence="14">
    <location>
        <begin position="336"/>
        <end position="357"/>
    </location>
</feature>
<gene>
    <name evidence="18" type="primary">arcB_8</name>
    <name evidence="18" type="ORF">MBHS_00531</name>
</gene>
<keyword evidence="9" id="KW-0067">ATP-binding</keyword>
<evidence type="ECO:0000259" key="17">
    <source>
        <dbReference type="PROSITE" id="PS50885"/>
    </source>
</evidence>
<proteinExistence type="predicted"/>
<dbReference type="EMBL" id="FMSV02000083">
    <property type="protein sequence ID" value="SEH04682.1"/>
    <property type="molecule type" value="Genomic_DNA"/>
</dbReference>
<reference evidence="18 19" key="1">
    <citation type="submission" date="2016-10" db="EMBL/GenBank/DDBJ databases">
        <authorList>
            <person name="de Groot N.N."/>
        </authorList>
    </citation>
    <scope>NUCLEOTIDE SEQUENCE [LARGE SCALE GENOMIC DNA]</scope>
    <source>
        <strain evidence="18">MBHS1</strain>
    </source>
</reference>
<keyword evidence="10 14" id="KW-1133">Transmembrane helix</keyword>
<dbReference type="Pfam" id="PF00672">
    <property type="entry name" value="HAMP"/>
    <property type="match status" value="1"/>
</dbReference>
<feature type="modified residue" description="4-aspartylphosphate" evidence="13">
    <location>
        <position position="753"/>
    </location>
</feature>
<feature type="domain" description="Histidine kinase" evidence="15">
    <location>
        <begin position="452"/>
        <end position="679"/>
    </location>
</feature>
<evidence type="ECO:0000256" key="5">
    <source>
        <dbReference type="ARBA" id="ARBA00022679"/>
    </source>
</evidence>
<evidence type="ECO:0000256" key="3">
    <source>
        <dbReference type="ARBA" id="ARBA00012438"/>
    </source>
</evidence>
<dbReference type="SMART" id="SM00304">
    <property type="entry name" value="HAMP"/>
    <property type="match status" value="1"/>
</dbReference>